<keyword evidence="1" id="KW-0808">Transferase</keyword>
<dbReference type="Proteomes" id="UP000257109">
    <property type="component" value="Unassembled WGS sequence"/>
</dbReference>
<proteinExistence type="predicted"/>
<dbReference type="SUPFAM" id="SSF56112">
    <property type="entry name" value="Protein kinase-like (PK-like)"/>
    <property type="match status" value="1"/>
</dbReference>
<organism evidence="1 2">
    <name type="scientific">Mucuna pruriens</name>
    <name type="common">Velvet bean</name>
    <name type="synonym">Dolichos pruriens</name>
    <dbReference type="NCBI Taxonomy" id="157652"/>
    <lineage>
        <taxon>Eukaryota</taxon>
        <taxon>Viridiplantae</taxon>
        <taxon>Streptophyta</taxon>
        <taxon>Embryophyta</taxon>
        <taxon>Tracheophyta</taxon>
        <taxon>Spermatophyta</taxon>
        <taxon>Magnoliopsida</taxon>
        <taxon>eudicotyledons</taxon>
        <taxon>Gunneridae</taxon>
        <taxon>Pentapetalae</taxon>
        <taxon>rosids</taxon>
        <taxon>fabids</taxon>
        <taxon>Fabales</taxon>
        <taxon>Fabaceae</taxon>
        <taxon>Papilionoideae</taxon>
        <taxon>50 kb inversion clade</taxon>
        <taxon>NPAAA clade</taxon>
        <taxon>indigoferoid/millettioid clade</taxon>
        <taxon>Phaseoleae</taxon>
        <taxon>Mucuna</taxon>
    </lineage>
</organism>
<dbReference type="STRING" id="157652.A0A371F093"/>
<evidence type="ECO:0000313" key="1">
    <source>
        <dbReference type="EMBL" id="RDX71715.1"/>
    </source>
</evidence>
<keyword evidence="1" id="KW-0418">Kinase</keyword>
<protein>
    <submittedName>
        <fullName evidence="1">Calcium-dependent protein kinase 24</fullName>
    </submittedName>
</protein>
<comment type="caution">
    <text evidence="1">The sequence shown here is derived from an EMBL/GenBank/DDBJ whole genome shotgun (WGS) entry which is preliminary data.</text>
</comment>
<reference evidence="1" key="1">
    <citation type="submission" date="2018-05" db="EMBL/GenBank/DDBJ databases">
        <title>Draft genome of Mucuna pruriens seed.</title>
        <authorList>
            <person name="Nnadi N.E."/>
            <person name="Vos R."/>
            <person name="Hasami M.H."/>
            <person name="Devisetty U.K."/>
            <person name="Aguiy J.C."/>
        </authorList>
    </citation>
    <scope>NUCLEOTIDE SEQUENCE [LARGE SCALE GENOMIC DNA]</scope>
    <source>
        <strain evidence="1">JCA_2017</strain>
    </source>
</reference>
<name>A0A371F093_MUCPR</name>
<dbReference type="AlphaFoldDB" id="A0A371F093"/>
<dbReference type="Gene3D" id="3.30.200.20">
    <property type="entry name" value="Phosphorylase Kinase, domain 1"/>
    <property type="match status" value="1"/>
</dbReference>
<evidence type="ECO:0000313" key="2">
    <source>
        <dbReference type="Proteomes" id="UP000257109"/>
    </source>
</evidence>
<keyword evidence="2" id="KW-1185">Reference proteome</keyword>
<dbReference type="GO" id="GO:0016301">
    <property type="term" value="F:kinase activity"/>
    <property type="evidence" value="ECO:0007669"/>
    <property type="project" value="UniProtKB-KW"/>
</dbReference>
<gene>
    <name evidence="1" type="primary">CPK24</name>
    <name evidence="1" type="ORF">CR513_48895</name>
</gene>
<dbReference type="EMBL" id="QJKJ01011233">
    <property type="protein sequence ID" value="RDX71715.1"/>
    <property type="molecule type" value="Genomic_DNA"/>
</dbReference>
<dbReference type="InterPro" id="IPR011009">
    <property type="entry name" value="Kinase-like_dom_sf"/>
</dbReference>
<feature type="non-terminal residue" evidence="1">
    <location>
        <position position="1"/>
    </location>
</feature>
<accession>A0A371F093</accession>
<sequence>MRNDEVVKGTFQAKHNGRHSKNLQLSNKGKVEGSLRKGKFFPSSHCQRINLAEKIVGIKHCCIYLLSSKHFNFFLFCCNLHIVPYKTTLPPFPPLEPLSATIPTNWEPQCHYPQLPLASIVTIKELGYGEFCMMHRMVDVENGEVFAFKKIAKTKLKIEIIVQDMEREAQIMRT</sequence>